<proteinExistence type="predicted"/>
<feature type="signal peptide" evidence="2">
    <location>
        <begin position="1"/>
        <end position="17"/>
    </location>
</feature>
<evidence type="ECO:0000313" key="3">
    <source>
        <dbReference type="EMBL" id="KAJ1155996.1"/>
    </source>
</evidence>
<sequence>MECRAFRLLCCLPTFGAHLLLCVSRWALHCPLFSTNPLSPLSFLHQGQDLDHIMPTDKPNGKAARQLLFSEALTHHKSGPSSRSTSEPELPAVPAAVQPDPTMERILQEITAVGRTLEGTENKISELVADTHSIRADIAGFHNILTSLDHRITLLEDKLNTPSPLDQELQSLRDKLADLEDRS</sequence>
<evidence type="ECO:0000256" key="2">
    <source>
        <dbReference type="SAM" id="SignalP"/>
    </source>
</evidence>
<dbReference type="Proteomes" id="UP001066276">
    <property type="component" value="Chromosome 5"/>
</dbReference>
<organism evidence="3 4">
    <name type="scientific">Pleurodeles waltl</name>
    <name type="common">Iberian ribbed newt</name>
    <dbReference type="NCBI Taxonomy" id="8319"/>
    <lineage>
        <taxon>Eukaryota</taxon>
        <taxon>Metazoa</taxon>
        <taxon>Chordata</taxon>
        <taxon>Craniata</taxon>
        <taxon>Vertebrata</taxon>
        <taxon>Euteleostomi</taxon>
        <taxon>Amphibia</taxon>
        <taxon>Batrachia</taxon>
        <taxon>Caudata</taxon>
        <taxon>Salamandroidea</taxon>
        <taxon>Salamandridae</taxon>
        <taxon>Pleurodelinae</taxon>
        <taxon>Pleurodeles</taxon>
    </lineage>
</organism>
<evidence type="ECO:0000313" key="4">
    <source>
        <dbReference type="Proteomes" id="UP001066276"/>
    </source>
</evidence>
<dbReference type="EMBL" id="JANPWB010000009">
    <property type="protein sequence ID" value="KAJ1155996.1"/>
    <property type="molecule type" value="Genomic_DNA"/>
</dbReference>
<dbReference type="AlphaFoldDB" id="A0AAV7RWK7"/>
<feature type="chain" id="PRO_5043440194" evidence="2">
    <location>
        <begin position="18"/>
        <end position="183"/>
    </location>
</feature>
<comment type="caution">
    <text evidence="3">The sequence shown here is derived from an EMBL/GenBank/DDBJ whole genome shotgun (WGS) entry which is preliminary data.</text>
</comment>
<keyword evidence="4" id="KW-1185">Reference proteome</keyword>
<gene>
    <name evidence="3" type="ORF">NDU88_008721</name>
</gene>
<keyword evidence="2" id="KW-0732">Signal</keyword>
<feature type="region of interest" description="Disordered" evidence="1">
    <location>
        <begin position="75"/>
        <end position="96"/>
    </location>
</feature>
<name>A0AAV7RWK7_PLEWA</name>
<evidence type="ECO:0000256" key="1">
    <source>
        <dbReference type="SAM" id="MobiDB-lite"/>
    </source>
</evidence>
<accession>A0AAV7RWK7</accession>
<protein>
    <submittedName>
        <fullName evidence="3">Uncharacterized protein</fullName>
    </submittedName>
</protein>
<reference evidence="3" key="1">
    <citation type="journal article" date="2022" name="bioRxiv">
        <title>Sequencing and chromosome-scale assembly of the giantPleurodeles waltlgenome.</title>
        <authorList>
            <person name="Brown T."/>
            <person name="Elewa A."/>
            <person name="Iarovenko S."/>
            <person name="Subramanian E."/>
            <person name="Araus A.J."/>
            <person name="Petzold A."/>
            <person name="Susuki M."/>
            <person name="Suzuki K.-i.T."/>
            <person name="Hayashi T."/>
            <person name="Toyoda A."/>
            <person name="Oliveira C."/>
            <person name="Osipova E."/>
            <person name="Leigh N.D."/>
            <person name="Simon A."/>
            <person name="Yun M.H."/>
        </authorList>
    </citation>
    <scope>NUCLEOTIDE SEQUENCE</scope>
    <source>
        <strain evidence="3">20211129_DDA</strain>
        <tissue evidence="3">Liver</tissue>
    </source>
</reference>